<keyword evidence="1" id="KW-0472">Membrane</keyword>
<protein>
    <submittedName>
        <fullName evidence="2">Uncharacterized protein</fullName>
    </submittedName>
</protein>
<accession>A0A251T442</accession>
<name>A0A251T442_HELAN</name>
<reference evidence="3" key="1">
    <citation type="journal article" date="2017" name="Nature">
        <title>The sunflower genome provides insights into oil metabolism, flowering and Asterid evolution.</title>
        <authorList>
            <person name="Badouin H."/>
            <person name="Gouzy J."/>
            <person name="Grassa C.J."/>
            <person name="Murat F."/>
            <person name="Staton S.E."/>
            <person name="Cottret L."/>
            <person name="Lelandais-Briere C."/>
            <person name="Owens G.L."/>
            <person name="Carrere S."/>
            <person name="Mayjonade B."/>
            <person name="Legrand L."/>
            <person name="Gill N."/>
            <person name="Kane N.C."/>
            <person name="Bowers J.E."/>
            <person name="Hubner S."/>
            <person name="Bellec A."/>
            <person name="Berard A."/>
            <person name="Berges H."/>
            <person name="Blanchet N."/>
            <person name="Boniface M.C."/>
            <person name="Brunel D."/>
            <person name="Catrice O."/>
            <person name="Chaidir N."/>
            <person name="Claudel C."/>
            <person name="Donnadieu C."/>
            <person name="Faraut T."/>
            <person name="Fievet G."/>
            <person name="Helmstetter N."/>
            <person name="King M."/>
            <person name="Knapp S.J."/>
            <person name="Lai Z."/>
            <person name="Le Paslier M.C."/>
            <person name="Lippi Y."/>
            <person name="Lorenzon L."/>
            <person name="Mandel J.R."/>
            <person name="Marage G."/>
            <person name="Marchand G."/>
            <person name="Marquand E."/>
            <person name="Bret-Mestries E."/>
            <person name="Morien E."/>
            <person name="Nambeesan S."/>
            <person name="Nguyen T."/>
            <person name="Pegot-Espagnet P."/>
            <person name="Pouilly N."/>
            <person name="Raftis F."/>
            <person name="Sallet E."/>
            <person name="Schiex T."/>
            <person name="Thomas J."/>
            <person name="Vandecasteele C."/>
            <person name="Vares D."/>
            <person name="Vear F."/>
            <person name="Vautrin S."/>
            <person name="Crespi M."/>
            <person name="Mangin B."/>
            <person name="Burke J.M."/>
            <person name="Salse J."/>
            <person name="Munos S."/>
            <person name="Vincourt P."/>
            <person name="Rieseberg L.H."/>
            <person name="Langlade N.B."/>
        </authorList>
    </citation>
    <scope>NUCLEOTIDE SEQUENCE [LARGE SCALE GENOMIC DNA]</scope>
    <source>
        <strain evidence="3">cv. SF193</strain>
    </source>
</reference>
<gene>
    <name evidence="2" type="ORF">HannXRQ_Chr12g0375171</name>
</gene>
<evidence type="ECO:0000256" key="1">
    <source>
        <dbReference type="SAM" id="Phobius"/>
    </source>
</evidence>
<dbReference type="Proteomes" id="UP000215914">
    <property type="component" value="Chromosome 12"/>
</dbReference>
<keyword evidence="1" id="KW-1133">Transmembrane helix</keyword>
<dbReference type="EMBL" id="CM007901">
    <property type="protein sequence ID" value="OTG05579.1"/>
    <property type="molecule type" value="Genomic_DNA"/>
</dbReference>
<dbReference type="AlphaFoldDB" id="A0A251T442"/>
<organism evidence="2 3">
    <name type="scientific">Helianthus annuus</name>
    <name type="common">Common sunflower</name>
    <dbReference type="NCBI Taxonomy" id="4232"/>
    <lineage>
        <taxon>Eukaryota</taxon>
        <taxon>Viridiplantae</taxon>
        <taxon>Streptophyta</taxon>
        <taxon>Embryophyta</taxon>
        <taxon>Tracheophyta</taxon>
        <taxon>Spermatophyta</taxon>
        <taxon>Magnoliopsida</taxon>
        <taxon>eudicotyledons</taxon>
        <taxon>Gunneridae</taxon>
        <taxon>Pentapetalae</taxon>
        <taxon>asterids</taxon>
        <taxon>campanulids</taxon>
        <taxon>Asterales</taxon>
        <taxon>Asteraceae</taxon>
        <taxon>Asteroideae</taxon>
        <taxon>Heliantheae alliance</taxon>
        <taxon>Heliantheae</taxon>
        <taxon>Helianthus</taxon>
    </lineage>
</organism>
<evidence type="ECO:0000313" key="3">
    <source>
        <dbReference type="Proteomes" id="UP000215914"/>
    </source>
</evidence>
<sequence>MVKLIVFVECFNGWILFQSILTNWIVETMRRVEKLVLQKEWMLAYYSDSRISVSLSSSPATVSFRFLDHL</sequence>
<proteinExistence type="predicted"/>
<feature type="transmembrane region" description="Helical" evidence="1">
    <location>
        <begin position="6"/>
        <end position="26"/>
    </location>
</feature>
<keyword evidence="3" id="KW-1185">Reference proteome</keyword>
<evidence type="ECO:0000313" key="2">
    <source>
        <dbReference type="EMBL" id="OTG05579.1"/>
    </source>
</evidence>
<keyword evidence="1" id="KW-0812">Transmembrane</keyword>
<dbReference type="InParanoid" id="A0A251T442"/>